<proteinExistence type="predicted"/>
<accession>A0A4R5KFL8</accession>
<comment type="caution">
    <text evidence="2">The sequence shown here is derived from an EMBL/GenBank/DDBJ whole genome shotgun (WGS) entry which is preliminary data.</text>
</comment>
<reference evidence="2 3" key="1">
    <citation type="submission" date="2019-03" db="EMBL/GenBank/DDBJ databases">
        <title>This is whole genome sequence of Paenibacillus sp MS74 strain.</title>
        <authorList>
            <person name="Trinh H.N."/>
        </authorList>
    </citation>
    <scope>NUCLEOTIDE SEQUENCE [LARGE SCALE GENOMIC DNA]</scope>
    <source>
        <strain evidence="2 3">MS74</strain>
    </source>
</reference>
<dbReference type="GO" id="GO:0008168">
    <property type="term" value="F:methyltransferase activity"/>
    <property type="evidence" value="ECO:0007669"/>
    <property type="project" value="UniProtKB-KW"/>
</dbReference>
<dbReference type="Gene3D" id="3.40.50.150">
    <property type="entry name" value="Vaccinia Virus protein VP39"/>
    <property type="match status" value="1"/>
</dbReference>
<dbReference type="Proteomes" id="UP000295636">
    <property type="component" value="Unassembled WGS sequence"/>
</dbReference>
<protein>
    <submittedName>
        <fullName evidence="2">Class I SAM-dependent methyltransferase</fullName>
    </submittedName>
</protein>
<dbReference type="InterPro" id="IPR029063">
    <property type="entry name" value="SAM-dependent_MTases_sf"/>
</dbReference>
<dbReference type="GO" id="GO:0032259">
    <property type="term" value="P:methylation"/>
    <property type="evidence" value="ECO:0007669"/>
    <property type="project" value="UniProtKB-KW"/>
</dbReference>
<dbReference type="PANTHER" id="PTHR43591:SF110">
    <property type="entry name" value="RHODANESE DOMAIN-CONTAINING PROTEIN"/>
    <property type="match status" value="1"/>
</dbReference>
<dbReference type="CDD" id="cd02440">
    <property type="entry name" value="AdoMet_MTases"/>
    <property type="match status" value="1"/>
</dbReference>
<gene>
    <name evidence="2" type="ORF">E1757_24580</name>
</gene>
<dbReference type="SUPFAM" id="SSF53335">
    <property type="entry name" value="S-adenosyl-L-methionine-dependent methyltransferases"/>
    <property type="match status" value="1"/>
</dbReference>
<dbReference type="RefSeq" id="WP_133233162.1">
    <property type="nucleotide sequence ID" value="NZ_SMRT01000014.1"/>
</dbReference>
<organism evidence="2 3">
    <name type="scientific">Paenibacillus piri</name>
    <dbReference type="NCBI Taxonomy" id="2547395"/>
    <lineage>
        <taxon>Bacteria</taxon>
        <taxon>Bacillati</taxon>
        <taxon>Bacillota</taxon>
        <taxon>Bacilli</taxon>
        <taxon>Bacillales</taxon>
        <taxon>Paenibacillaceae</taxon>
        <taxon>Paenibacillus</taxon>
    </lineage>
</organism>
<feature type="domain" description="Methyltransferase" evidence="1">
    <location>
        <begin position="46"/>
        <end position="145"/>
    </location>
</feature>
<evidence type="ECO:0000259" key="1">
    <source>
        <dbReference type="Pfam" id="PF13649"/>
    </source>
</evidence>
<dbReference type="OrthoDB" id="9804312at2"/>
<sequence length="241" mass="26757">MSDGHLWERFFNEHAPNYMENRFTRNTVAEVDFLIKEMPLAAGCSVLDIGCGTGRHAVELAARDRSVTGLDLSEGMLNEARKAARQSGVSVEWVHGDAAAFSMPQPFDAAICLCEGAFGLFTMEDIPDEKSMAILGNIRDALKPGAPFLMTTLNGYRTIRKVNQSDVASGRFDPVTMTELVDDESIRQQYKERRYTPPELALMLRFCGFGVDHIWGGTAGSWGRRDVALDEVEFMVLCHKA</sequence>
<evidence type="ECO:0000313" key="2">
    <source>
        <dbReference type="EMBL" id="TDF94076.1"/>
    </source>
</evidence>
<dbReference type="EMBL" id="SMRT01000014">
    <property type="protein sequence ID" value="TDF94076.1"/>
    <property type="molecule type" value="Genomic_DNA"/>
</dbReference>
<name>A0A4R5KFL8_9BACL</name>
<dbReference type="InterPro" id="IPR041698">
    <property type="entry name" value="Methyltransf_25"/>
</dbReference>
<keyword evidence="2" id="KW-0808">Transferase</keyword>
<dbReference type="Pfam" id="PF13649">
    <property type="entry name" value="Methyltransf_25"/>
    <property type="match status" value="1"/>
</dbReference>
<dbReference type="PANTHER" id="PTHR43591">
    <property type="entry name" value="METHYLTRANSFERASE"/>
    <property type="match status" value="1"/>
</dbReference>
<keyword evidence="2" id="KW-0489">Methyltransferase</keyword>
<dbReference type="AlphaFoldDB" id="A0A4R5KFL8"/>
<evidence type="ECO:0000313" key="3">
    <source>
        <dbReference type="Proteomes" id="UP000295636"/>
    </source>
</evidence>
<keyword evidence="3" id="KW-1185">Reference proteome</keyword>